<dbReference type="Pfam" id="PF16124">
    <property type="entry name" value="RecQ_Zn_bind"/>
    <property type="match status" value="1"/>
</dbReference>
<sequence>MTELSLQDARHALQRIWGYSDFRPPQAEVIQAIIQGQDALIILPTGGGKSLCFQLPSILKTGLTLVISPLLALIENQVAELRERNLAAAAFHSECSRGDRQRVLHDLDRQKLRLLYLSPESLFSPKIWQRLIHPDLLINGLILDEAHCLVQWGDSFRPAYRRLGTVRPALEQAKPHHPRPAIAAFTATADHQVRQTIEQVLGLKQPHRVCLNPYRANLSLGVKSVCSRGHRRQQVIQFIRQQRGTSGLVYGRSRRDCETLAQTLNELGWQTLPYHGGLSAGDRRSIEQDWISNQLPFVVCTSAFGMGVNKPDVRWVCHYQAPLHLGEYIQEVGRAGRDGNAATALTLISEPTGWLDPEDRQRQRFFQQQAQAQRQEALDLANRLPRQGSIQEISQRYSQGAIALALLHQQGRLVWTDPFHYQMKPTPQGPTPPLTDASKTDLGQMQAYVHYRGCRWQALLQAFGFLQEAHAMACGRCDNCKRQK</sequence>
<evidence type="ECO:0000259" key="14">
    <source>
        <dbReference type="PROSITE" id="PS51194"/>
    </source>
</evidence>
<evidence type="ECO:0000256" key="2">
    <source>
        <dbReference type="ARBA" id="ARBA00022723"/>
    </source>
</evidence>
<dbReference type="InterPro" id="IPR032284">
    <property type="entry name" value="RecQ_Zn-bd"/>
</dbReference>
<dbReference type="InterPro" id="IPR001650">
    <property type="entry name" value="Helicase_C-like"/>
</dbReference>
<dbReference type="InterPro" id="IPR014001">
    <property type="entry name" value="Helicase_ATP-bd"/>
</dbReference>
<dbReference type="PROSITE" id="PS51192">
    <property type="entry name" value="HELICASE_ATP_BIND_1"/>
    <property type="match status" value="1"/>
</dbReference>
<feature type="domain" description="Helicase C-terminal" evidence="14">
    <location>
        <begin position="231"/>
        <end position="386"/>
    </location>
</feature>
<protein>
    <recommendedName>
        <fullName evidence="11">ATP-dependent DNA helicase RecQ</fullName>
        <ecNumber evidence="10">5.6.2.4</ecNumber>
    </recommendedName>
    <alternativeName>
        <fullName evidence="12">DNA 3'-5' helicase RecQ</fullName>
    </alternativeName>
</protein>
<evidence type="ECO:0000259" key="13">
    <source>
        <dbReference type="PROSITE" id="PS51192"/>
    </source>
</evidence>
<evidence type="ECO:0000256" key="8">
    <source>
        <dbReference type="ARBA" id="ARBA00023235"/>
    </source>
</evidence>
<evidence type="ECO:0000256" key="7">
    <source>
        <dbReference type="ARBA" id="ARBA00023125"/>
    </source>
</evidence>
<dbReference type="Pfam" id="PF00271">
    <property type="entry name" value="Helicase_C"/>
    <property type="match status" value="1"/>
</dbReference>
<gene>
    <name evidence="15" type="ORF">L3556_07155</name>
</gene>
<dbReference type="SUPFAM" id="SSF52540">
    <property type="entry name" value="P-loop containing nucleoside triphosphate hydrolases"/>
    <property type="match status" value="1"/>
</dbReference>
<comment type="catalytic activity">
    <reaction evidence="9">
        <text>Couples ATP hydrolysis with the unwinding of duplex DNA by translocating in the 3'-5' direction.</text>
        <dbReference type="EC" id="5.6.2.4"/>
    </reaction>
</comment>
<organism evidence="15 16">
    <name type="scientific">Candidatus Synechococcus calcipolaris G9</name>
    <dbReference type="NCBI Taxonomy" id="1497997"/>
    <lineage>
        <taxon>Bacteria</taxon>
        <taxon>Bacillati</taxon>
        <taxon>Cyanobacteriota</taxon>
        <taxon>Cyanophyceae</taxon>
        <taxon>Synechococcales</taxon>
        <taxon>Synechococcaceae</taxon>
        <taxon>Synechococcus</taxon>
    </lineage>
</organism>
<comment type="caution">
    <text evidence="15">The sequence shown here is derived from an EMBL/GenBank/DDBJ whole genome shotgun (WGS) entry which is preliminary data.</text>
</comment>
<dbReference type="InterPro" id="IPR011545">
    <property type="entry name" value="DEAD/DEAH_box_helicase_dom"/>
</dbReference>
<dbReference type="PANTHER" id="PTHR13710">
    <property type="entry name" value="DNA HELICASE RECQ FAMILY MEMBER"/>
    <property type="match status" value="1"/>
</dbReference>
<name>A0ABT6EYZ8_9SYNE</name>
<proteinExistence type="inferred from homology"/>
<dbReference type="PROSITE" id="PS51194">
    <property type="entry name" value="HELICASE_CTER"/>
    <property type="match status" value="1"/>
</dbReference>
<reference evidence="15" key="1">
    <citation type="journal article" date="2022" name="Genome Biol. Evol.">
        <title>A New Gene Family Diagnostic for Intracellular Biomineralization of Amorphous Ca Carbonates by Cyanobacteria.</title>
        <authorList>
            <person name="Benzerara K."/>
            <person name="Duprat E."/>
            <person name="Bitard-Feildel T."/>
            <person name="Caumes G."/>
            <person name="Cassier-Chauvat C."/>
            <person name="Chauvat F."/>
            <person name="Dezi M."/>
            <person name="Diop S.I."/>
            <person name="Gaschignard G."/>
            <person name="Gorgen S."/>
            <person name="Gugger M."/>
            <person name="Lopez-Garcia P."/>
            <person name="Millet M."/>
            <person name="Skouri-Panet F."/>
            <person name="Moreira D."/>
            <person name="Callebaut I."/>
        </authorList>
    </citation>
    <scope>NUCLEOTIDE SEQUENCE</scope>
    <source>
        <strain evidence="15">G9</strain>
    </source>
</reference>
<dbReference type="Proteomes" id="UP001154265">
    <property type="component" value="Unassembled WGS sequence"/>
</dbReference>
<reference evidence="15" key="2">
    <citation type="submission" date="2022-01" db="EMBL/GenBank/DDBJ databases">
        <authorList>
            <person name="Zivanovic Y."/>
            <person name="Moreira D."/>
            <person name="Lopez-Garcia P."/>
        </authorList>
    </citation>
    <scope>NUCLEOTIDE SEQUENCE</scope>
    <source>
        <strain evidence="15">G9</strain>
    </source>
</reference>
<evidence type="ECO:0000313" key="16">
    <source>
        <dbReference type="Proteomes" id="UP001154265"/>
    </source>
</evidence>
<dbReference type="Gene3D" id="3.40.50.300">
    <property type="entry name" value="P-loop containing nucleotide triphosphate hydrolases"/>
    <property type="match status" value="2"/>
</dbReference>
<keyword evidence="16" id="KW-1185">Reference proteome</keyword>
<evidence type="ECO:0000256" key="12">
    <source>
        <dbReference type="ARBA" id="ARBA00044550"/>
    </source>
</evidence>
<keyword evidence="5 15" id="KW-0347">Helicase</keyword>
<dbReference type="InterPro" id="IPR027417">
    <property type="entry name" value="P-loop_NTPase"/>
</dbReference>
<dbReference type="RefSeq" id="WP_277866615.1">
    <property type="nucleotide sequence ID" value="NZ_JAKKUT010000002.1"/>
</dbReference>
<evidence type="ECO:0000256" key="3">
    <source>
        <dbReference type="ARBA" id="ARBA00022741"/>
    </source>
</evidence>
<feature type="domain" description="Helicase ATP-binding" evidence="13">
    <location>
        <begin position="30"/>
        <end position="207"/>
    </location>
</feature>
<dbReference type="SMART" id="SM00487">
    <property type="entry name" value="DEXDc"/>
    <property type="match status" value="1"/>
</dbReference>
<dbReference type="CDD" id="cd17920">
    <property type="entry name" value="DEXHc_RecQ"/>
    <property type="match status" value="1"/>
</dbReference>
<dbReference type="NCBIfam" id="TIGR00614">
    <property type="entry name" value="recQ_fam"/>
    <property type="match status" value="1"/>
</dbReference>
<dbReference type="PANTHER" id="PTHR13710:SF105">
    <property type="entry name" value="ATP-DEPENDENT DNA HELICASE Q1"/>
    <property type="match status" value="1"/>
</dbReference>
<keyword evidence="8" id="KW-0413">Isomerase</keyword>
<evidence type="ECO:0000256" key="9">
    <source>
        <dbReference type="ARBA" id="ARBA00034617"/>
    </source>
</evidence>
<dbReference type="Pfam" id="PF00270">
    <property type="entry name" value="DEAD"/>
    <property type="match status" value="1"/>
</dbReference>
<dbReference type="EC" id="5.6.2.4" evidence="10"/>
<dbReference type="GO" id="GO:0003678">
    <property type="term" value="F:DNA helicase activity"/>
    <property type="evidence" value="ECO:0007669"/>
    <property type="project" value="UniProtKB-EC"/>
</dbReference>
<dbReference type="InterPro" id="IPR004589">
    <property type="entry name" value="DNA_helicase_ATP-dep_RecQ"/>
</dbReference>
<evidence type="ECO:0000256" key="5">
    <source>
        <dbReference type="ARBA" id="ARBA00022806"/>
    </source>
</evidence>
<keyword evidence="2" id="KW-0479">Metal-binding</keyword>
<dbReference type="EMBL" id="JAKKUT010000002">
    <property type="protein sequence ID" value="MDG2990711.1"/>
    <property type="molecule type" value="Genomic_DNA"/>
</dbReference>
<dbReference type="SMART" id="SM00490">
    <property type="entry name" value="HELICc"/>
    <property type="match status" value="1"/>
</dbReference>
<keyword evidence="4 15" id="KW-0378">Hydrolase</keyword>
<comment type="similarity">
    <text evidence="1">Belongs to the helicase family. RecQ subfamily.</text>
</comment>
<keyword evidence="6" id="KW-0067">ATP-binding</keyword>
<evidence type="ECO:0000256" key="11">
    <source>
        <dbReference type="ARBA" id="ARBA00044535"/>
    </source>
</evidence>
<keyword evidence="3" id="KW-0547">Nucleotide-binding</keyword>
<dbReference type="GO" id="GO:0016787">
    <property type="term" value="F:hydrolase activity"/>
    <property type="evidence" value="ECO:0007669"/>
    <property type="project" value="UniProtKB-KW"/>
</dbReference>
<evidence type="ECO:0000256" key="4">
    <source>
        <dbReference type="ARBA" id="ARBA00022801"/>
    </source>
</evidence>
<accession>A0ABT6EYZ8</accession>
<evidence type="ECO:0000256" key="10">
    <source>
        <dbReference type="ARBA" id="ARBA00034808"/>
    </source>
</evidence>
<keyword evidence="7" id="KW-0238">DNA-binding</keyword>
<evidence type="ECO:0000313" key="15">
    <source>
        <dbReference type="EMBL" id="MDG2990711.1"/>
    </source>
</evidence>
<evidence type="ECO:0000256" key="1">
    <source>
        <dbReference type="ARBA" id="ARBA00005446"/>
    </source>
</evidence>
<evidence type="ECO:0000256" key="6">
    <source>
        <dbReference type="ARBA" id="ARBA00022840"/>
    </source>
</evidence>